<sequence>MGPNQTRGDGWVEEVCIRSQIDKREPLEQVPCVHCDQAFQGTEYWVIRAPHQPRYQSRQLQAQGPEDAELKEWALREGVLIRSAGGSLVLLGQQKPTDTYPVHSTNVNTFLLADTAQRTLDDFECRRPRRRTSGGQGCSREGLRQGTVRWRSIKERSGG</sequence>
<dbReference type="Proteomes" id="UP000054466">
    <property type="component" value="Unassembled WGS sequence"/>
</dbReference>
<dbReference type="RefSeq" id="XP_016242209.1">
    <property type="nucleotide sequence ID" value="XM_016400149.1"/>
</dbReference>
<keyword evidence="2" id="KW-1185">Reference proteome</keyword>
<gene>
    <name evidence="1" type="ORF">PV07_12609</name>
</gene>
<dbReference type="AlphaFoldDB" id="A0A0D2BSI6"/>
<proteinExistence type="predicted"/>
<dbReference type="EMBL" id="KN847065">
    <property type="protein sequence ID" value="KIW21993.1"/>
    <property type="molecule type" value="Genomic_DNA"/>
</dbReference>
<accession>A0A0D2BSI6</accession>
<evidence type="ECO:0000313" key="1">
    <source>
        <dbReference type="EMBL" id="KIW21993.1"/>
    </source>
</evidence>
<organism evidence="1 2">
    <name type="scientific">Cladophialophora immunda</name>
    <dbReference type="NCBI Taxonomy" id="569365"/>
    <lineage>
        <taxon>Eukaryota</taxon>
        <taxon>Fungi</taxon>
        <taxon>Dikarya</taxon>
        <taxon>Ascomycota</taxon>
        <taxon>Pezizomycotina</taxon>
        <taxon>Eurotiomycetes</taxon>
        <taxon>Chaetothyriomycetidae</taxon>
        <taxon>Chaetothyriales</taxon>
        <taxon>Herpotrichiellaceae</taxon>
        <taxon>Cladophialophora</taxon>
    </lineage>
</organism>
<dbReference type="VEuPathDB" id="FungiDB:PV07_12609"/>
<name>A0A0D2BSI6_9EURO</name>
<protein>
    <submittedName>
        <fullName evidence="1">Uncharacterized protein</fullName>
    </submittedName>
</protein>
<reference evidence="1 2" key="1">
    <citation type="submission" date="2015-01" db="EMBL/GenBank/DDBJ databases">
        <title>The Genome Sequence of Cladophialophora immunda CBS83496.</title>
        <authorList>
            <consortium name="The Broad Institute Genomics Platform"/>
            <person name="Cuomo C."/>
            <person name="de Hoog S."/>
            <person name="Gorbushina A."/>
            <person name="Stielow B."/>
            <person name="Teixiera M."/>
            <person name="Abouelleil A."/>
            <person name="Chapman S.B."/>
            <person name="Priest M."/>
            <person name="Young S.K."/>
            <person name="Wortman J."/>
            <person name="Nusbaum C."/>
            <person name="Birren B."/>
        </authorList>
    </citation>
    <scope>NUCLEOTIDE SEQUENCE [LARGE SCALE GENOMIC DNA]</scope>
    <source>
        <strain evidence="1 2">CBS 83496</strain>
    </source>
</reference>
<dbReference type="GeneID" id="27351803"/>
<dbReference type="HOGENOM" id="CLU_1660544_0_0_1"/>
<evidence type="ECO:0000313" key="2">
    <source>
        <dbReference type="Proteomes" id="UP000054466"/>
    </source>
</evidence>